<proteinExistence type="predicted"/>
<dbReference type="Proteomes" id="UP000664534">
    <property type="component" value="Unassembled WGS sequence"/>
</dbReference>
<gene>
    <name evidence="4" type="ORF">IMSHALPRED_007779</name>
</gene>
<keyword evidence="5" id="KW-1185">Reference proteome</keyword>
<protein>
    <submittedName>
        <fullName evidence="4">Uncharacterized protein</fullName>
    </submittedName>
</protein>
<dbReference type="AlphaFoldDB" id="A0A8H3FS01"/>
<evidence type="ECO:0000313" key="4">
    <source>
        <dbReference type="EMBL" id="CAF9928905.1"/>
    </source>
</evidence>
<dbReference type="PANTHER" id="PTHR36855:SF1">
    <property type="entry name" value="PEROXISOME MEMBRANE ANCHOR PROTEIN PEX14P N-TERMINAL DOMAIN-CONTAINING PROTEIN"/>
    <property type="match status" value="1"/>
</dbReference>
<feature type="region of interest" description="Disordered" evidence="1">
    <location>
        <begin position="145"/>
        <end position="196"/>
    </location>
</feature>
<dbReference type="Pfam" id="PF17733">
    <property type="entry name" value="KPWE_dom"/>
    <property type="match status" value="1"/>
</dbReference>
<comment type="caution">
    <text evidence="4">The sequence shown here is derived from an EMBL/GenBank/DDBJ whole genome shotgun (WGS) entry which is preliminary data.</text>
</comment>
<dbReference type="OrthoDB" id="9936937at2759"/>
<name>A0A8H3FS01_9LECA</name>
<dbReference type="InterPro" id="IPR058841">
    <property type="entry name" value="HTH_76"/>
</dbReference>
<dbReference type="Pfam" id="PF25871">
    <property type="entry name" value="HTH_76"/>
    <property type="match status" value="1"/>
</dbReference>
<evidence type="ECO:0000313" key="5">
    <source>
        <dbReference type="Proteomes" id="UP000664534"/>
    </source>
</evidence>
<evidence type="ECO:0000259" key="2">
    <source>
        <dbReference type="Pfam" id="PF17733"/>
    </source>
</evidence>
<sequence>MATQHSNAVWTIQQQDVAAFQQLEDYAWDSDSEFQSGLQAILGSNPATAQAEYLTLRARCFYFARKCNKPIDFDAYLTWRSRQSPSANGMSVTASASKPSVVSNSPQTLEPTSHNGMDSTAGDIEPPAPYPTSFSQIVELITSGEPIPGIKEVPDTVLEGQASQATTAKRKKPWERDDLDAGDESVGANDSSVNTA</sequence>
<feature type="domain" description="PEX14-like helix-turn-helix" evidence="3">
    <location>
        <begin position="18"/>
        <end position="83"/>
    </location>
</feature>
<accession>A0A8H3FS01</accession>
<reference evidence="4" key="1">
    <citation type="submission" date="2021-03" db="EMBL/GenBank/DDBJ databases">
        <authorList>
            <person name="Tagirdzhanova G."/>
        </authorList>
    </citation>
    <scope>NUCLEOTIDE SEQUENCE</scope>
</reference>
<evidence type="ECO:0000256" key="1">
    <source>
        <dbReference type="SAM" id="MobiDB-lite"/>
    </source>
</evidence>
<dbReference type="PANTHER" id="PTHR36855">
    <property type="entry name" value="CHROMOSOME 10, WHOLE GENOME SHOTGUN SEQUENCE"/>
    <property type="match status" value="1"/>
</dbReference>
<evidence type="ECO:0000259" key="3">
    <source>
        <dbReference type="Pfam" id="PF25871"/>
    </source>
</evidence>
<dbReference type="EMBL" id="CAJPDT010000051">
    <property type="protein sequence ID" value="CAF9928905.1"/>
    <property type="molecule type" value="Genomic_DNA"/>
</dbReference>
<dbReference type="InterPro" id="IPR040554">
    <property type="entry name" value="KPWE_PEX14_dom"/>
</dbReference>
<feature type="compositionally biased region" description="Polar residues" evidence="1">
    <location>
        <begin position="85"/>
        <end position="118"/>
    </location>
</feature>
<feature type="region of interest" description="Disordered" evidence="1">
    <location>
        <begin position="85"/>
        <end position="131"/>
    </location>
</feature>
<feature type="domain" description="Peroxisomal membrane protein PEX14-like KPWE" evidence="2">
    <location>
        <begin position="129"/>
        <end position="176"/>
    </location>
</feature>
<organism evidence="4 5">
    <name type="scientific">Imshaugia aleurites</name>
    <dbReference type="NCBI Taxonomy" id="172621"/>
    <lineage>
        <taxon>Eukaryota</taxon>
        <taxon>Fungi</taxon>
        <taxon>Dikarya</taxon>
        <taxon>Ascomycota</taxon>
        <taxon>Pezizomycotina</taxon>
        <taxon>Lecanoromycetes</taxon>
        <taxon>OSLEUM clade</taxon>
        <taxon>Lecanoromycetidae</taxon>
        <taxon>Lecanorales</taxon>
        <taxon>Lecanorineae</taxon>
        <taxon>Parmeliaceae</taxon>
        <taxon>Imshaugia</taxon>
    </lineage>
</organism>